<dbReference type="OrthoDB" id="5352132at2759"/>
<feature type="compositionally biased region" description="Polar residues" evidence="1">
    <location>
        <begin position="87"/>
        <end position="105"/>
    </location>
</feature>
<dbReference type="GO" id="GO:0005737">
    <property type="term" value="C:cytoplasm"/>
    <property type="evidence" value="ECO:0007669"/>
    <property type="project" value="TreeGrafter"/>
</dbReference>
<feature type="region of interest" description="Disordered" evidence="1">
    <location>
        <begin position="38"/>
        <end position="240"/>
    </location>
</feature>
<feature type="compositionally biased region" description="Polar residues" evidence="1">
    <location>
        <begin position="38"/>
        <end position="65"/>
    </location>
</feature>
<proteinExistence type="predicted"/>
<dbReference type="InterPro" id="IPR013226">
    <property type="entry name" value="Pal1"/>
</dbReference>
<feature type="compositionally biased region" description="Basic residues" evidence="1">
    <location>
        <begin position="497"/>
        <end position="506"/>
    </location>
</feature>
<feature type="compositionally biased region" description="Polar residues" evidence="1">
    <location>
        <begin position="158"/>
        <end position="169"/>
    </location>
</feature>
<evidence type="ECO:0000313" key="2">
    <source>
        <dbReference type="EMBL" id="QID83666.1"/>
    </source>
</evidence>
<feature type="compositionally biased region" description="Polar residues" evidence="1">
    <location>
        <begin position="388"/>
        <end position="397"/>
    </location>
</feature>
<protein>
    <submittedName>
        <fullName evidence="2">Protein pal1</fullName>
    </submittedName>
</protein>
<feature type="region of interest" description="Disordered" evidence="1">
    <location>
        <begin position="385"/>
        <end position="506"/>
    </location>
</feature>
<dbReference type="Proteomes" id="UP000501346">
    <property type="component" value="Chromosome SeII-SeIV"/>
</dbReference>
<accession>A0A6C1E2U7</accession>
<evidence type="ECO:0000256" key="1">
    <source>
        <dbReference type="SAM" id="MobiDB-lite"/>
    </source>
</evidence>
<dbReference type="Pfam" id="PF08316">
    <property type="entry name" value="Pal1"/>
    <property type="match status" value="1"/>
</dbReference>
<reference evidence="2 3" key="1">
    <citation type="journal article" date="2019" name="BMC Genomics">
        <title>Chromosome level assembly and comparative genome analysis confirm lager-brewing yeasts originated from a single hybridization.</title>
        <authorList>
            <person name="Salazar A.N."/>
            <person name="Gorter de Vries A.R."/>
            <person name="van den Broek M."/>
            <person name="Brouwers N."/>
            <person name="de la Torre Cortes P."/>
            <person name="Kuijpers N.G.A."/>
            <person name="Daran J.G."/>
            <person name="Abeel T."/>
        </authorList>
    </citation>
    <scope>NUCLEOTIDE SEQUENCE [LARGE SCALE GENOMIC DNA]</scope>
    <source>
        <strain evidence="2 3">CBS 1483</strain>
    </source>
</reference>
<evidence type="ECO:0000313" key="3">
    <source>
        <dbReference type="Proteomes" id="UP000501346"/>
    </source>
</evidence>
<keyword evidence="3" id="KW-1185">Reference proteome</keyword>
<gene>
    <name evidence="2" type="primary">PAL1_2</name>
    <name evidence="2" type="ORF">GRS66_006139</name>
</gene>
<dbReference type="PANTHER" id="PTHR28307:SF2">
    <property type="entry name" value="PROTEIN PAL1"/>
    <property type="match status" value="1"/>
</dbReference>
<feature type="compositionally biased region" description="Acidic residues" evidence="1">
    <location>
        <begin position="458"/>
        <end position="471"/>
    </location>
</feature>
<feature type="compositionally biased region" description="Basic and acidic residues" evidence="1">
    <location>
        <begin position="181"/>
        <end position="201"/>
    </location>
</feature>
<name>A0A6C1E2U7_SACPS</name>
<organism evidence="2 3">
    <name type="scientific">Saccharomyces pastorianus</name>
    <name type="common">Lager yeast</name>
    <name type="synonym">Saccharomyces cerevisiae x Saccharomyces eubayanus</name>
    <dbReference type="NCBI Taxonomy" id="27292"/>
    <lineage>
        <taxon>Eukaryota</taxon>
        <taxon>Fungi</taxon>
        <taxon>Dikarya</taxon>
        <taxon>Ascomycota</taxon>
        <taxon>Saccharomycotina</taxon>
        <taxon>Saccharomycetes</taxon>
        <taxon>Saccharomycetales</taxon>
        <taxon>Saccharomycetaceae</taxon>
        <taxon>Saccharomyces</taxon>
    </lineage>
</organism>
<sequence length="506" mass="55598">MDNRNSGGSNRPFSVNNPFRNATIDSSITQYKNDAQFQEWARNQSRTNSFDRPQLNTRTSSQLSFPSIPEDEQQRRADQQGVYSGLESFSTGSLSPPSRAISSKNPFLDDVSMTDNFDNRNVRSPPPPPPPSKSKNLPTAKEEKDQLRQRYLEESDVNAMSNRQGSSDMPPSYEEITISDGPRRGYPKEKSSRSSSHREHSNSASYVPHKSSSHHHREASSSSTPSKNGKRKGKGVMPKNVDTIDKLDVTGLFGGSFHHDGPFDAVTPHRNKNNKAAPVLAFPVDGPNSTIGGASFKKSAMDEVFGRDDVDDSDIYQYSPHTLKRGGDTQDAIKSSVGKNIQQMDAKNKTQLVHGPVTAGLGSSTFLDGAPASSAAIRSDIKAHSNHNRTGGLQRNKSLSQRLGLGGSGDTNAPMTGVRRNLSLSRENHDVSNNSEGVRRSKTVNPSSRTHRSKYPTDFDDQSDEDEDEDNVYLGVRYNDSNMKKKSTGSKLLNRVKSLKVGRKSQ</sequence>
<dbReference type="PANTHER" id="PTHR28307">
    <property type="entry name" value="PROTEIN PAL1"/>
    <property type="match status" value="1"/>
</dbReference>
<feature type="region of interest" description="Disordered" evidence="1">
    <location>
        <begin position="1"/>
        <end position="21"/>
    </location>
</feature>
<dbReference type="EMBL" id="CP048999">
    <property type="protein sequence ID" value="QID83666.1"/>
    <property type="molecule type" value="Genomic_DNA"/>
</dbReference>
<feature type="compositionally biased region" description="Basic and acidic residues" evidence="1">
    <location>
        <begin position="140"/>
        <end position="153"/>
    </location>
</feature>
<dbReference type="AlphaFoldDB" id="A0A6C1E2U7"/>